<dbReference type="PANTHER" id="PTHR43877">
    <property type="entry name" value="AMINOALKYLPHOSPHONATE N-ACETYLTRANSFERASE-RELATED-RELATED"/>
    <property type="match status" value="1"/>
</dbReference>
<dbReference type="SUPFAM" id="SSF55729">
    <property type="entry name" value="Acyl-CoA N-acyltransferases (Nat)"/>
    <property type="match status" value="1"/>
</dbReference>
<dbReference type="InterPro" id="IPR016181">
    <property type="entry name" value="Acyl_CoA_acyltransferase"/>
</dbReference>
<keyword evidence="2" id="KW-0012">Acyltransferase</keyword>
<evidence type="ECO:0000259" key="3">
    <source>
        <dbReference type="PROSITE" id="PS51186"/>
    </source>
</evidence>
<name>A0ABR9VQC8_9SYNC</name>
<evidence type="ECO:0000256" key="1">
    <source>
        <dbReference type="ARBA" id="ARBA00022679"/>
    </source>
</evidence>
<dbReference type="EMBL" id="JADEVV010000014">
    <property type="protein sequence ID" value="MBE9253549.1"/>
    <property type="molecule type" value="Genomic_DNA"/>
</dbReference>
<feature type="domain" description="N-acetyltransferase" evidence="3">
    <location>
        <begin position="7"/>
        <end position="155"/>
    </location>
</feature>
<dbReference type="InterPro" id="IPR050832">
    <property type="entry name" value="Bact_Acetyltransf"/>
</dbReference>
<keyword evidence="1" id="KW-0808">Transferase</keyword>
<dbReference type="CDD" id="cd04301">
    <property type="entry name" value="NAT_SF"/>
    <property type="match status" value="1"/>
</dbReference>
<accession>A0ABR9VQC8</accession>
<dbReference type="PANTHER" id="PTHR43877:SF2">
    <property type="entry name" value="AMINOALKYLPHOSPHONATE N-ACETYLTRANSFERASE-RELATED"/>
    <property type="match status" value="1"/>
</dbReference>
<evidence type="ECO:0000313" key="5">
    <source>
        <dbReference type="Proteomes" id="UP000658720"/>
    </source>
</evidence>
<comment type="caution">
    <text evidence="4">The sequence shown here is derived from an EMBL/GenBank/DDBJ whole genome shotgun (WGS) entry which is preliminary data.</text>
</comment>
<evidence type="ECO:0000313" key="4">
    <source>
        <dbReference type="EMBL" id="MBE9253549.1"/>
    </source>
</evidence>
<dbReference type="InterPro" id="IPR000182">
    <property type="entry name" value="GNAT_dom"/>
</dbReference>
<dbReference type="Pfam" id="PF00583">
    <property type="entry name" value="Acetyltransf_1"/>
    <property type="match status" value="1"/>
</dbReference>
<keyword evidence="5" id="KW-1185">Reference proteome</keyword>
<dbReference type="Proteomes" id="UP000658720">
    <property type="component" value="Unassembled WGS sequence"/>
</dbReference>
<dbReference type="PROSITE" id="PS51186">
    <property type="entry name" value="GNAT"/>
    <property type="match status" value="1"/>
</dbReference>
<dbReference type="RefSeq" id="WP_194019358.1">
    <property type="nucleotide sequence ID" value="NZ_JADEVV010000014.1"/>
</dbReference>
<sequence length="155" mass="18070">MTDNDSLNLRPTQVDDLTKVLPLVEAFYQHFSYPFSQTEKAQTLRELWNNPDKGCFWLIEQDQGIVGYVYVSFYFSLEFGGRTAFIDELFISSDRRGQGIGSRIIELVEGECRKLNLKALHLESERSNERATALYKRMGFVDYDRRLLTKHLNDC</sequence>
<reference evidence="4 5" key="1">
    <citation type="submission" date="2020-10" db="EMBL/GenBank/DDBJ databases">
        <authorList>
            <person name="Castelo-Branco R."/>
            <person name="Eusebio N."/>
            <person name="Adriana R."/>
            <person name="Vieira A."/>
            <person name="Brugerolle De Fraissinette N."/>
            <person name="Rezende De Castro R."/>
            <person name="Schneider M.P."/>
            <person name="Vasconcelos V."/>
            <person name="Leao P.N."/>
        </authorList>
    </citation>
    <scope>NUCLEOTIDE SEQUENCE [LARGE SCALE GENOMIC DNA]</scope>
    <source>
        <strain evidence="4 5">LEGE 00031</strain>
    </source>
</reference>
<evidence type="ECO:0000256" key="2">
    <source>
        <dbReference type="ARBA" id="ARBA00023315"/>
    </source>
</evidence>
<proteinExistence type="predicted"/>
<dbReference type="Gene3D" id="3.40.630.30">
    <property type="match status" value="1"/>
</dbReference>
<protein>
    <submittedName>
        <fullName evidence="4">GNAT family N-acetyltransferase</fullName>
    </submittedName>
</protein>
<organism evidence="4 5">
    <name type="scientific">Synechocystis salina LEGE 00031</name>
    <dbReference type="NCBI Taxonomy" id="1828736"/>
    <lineage>
        <taxon>Bacteria</taxon>
        <taxon>Bacillati</taxon>
        <taxon>Cyanobacteriota</taxon>
        <taxon>Cyanophyceae</taxon>
        <taxon>Synechococcales</taxon>
        <taxon>Merismopediaceae</taxon>
        <taxon>Synechocystis</taxon>
    </lineage>
</organism>
<gene>
    <name evidence="4" type="ORF">IQ217_06715</name>
</gene>